<dbReference type="AlphaFoldDB" id="A0AAQ3S5D9"/>
<evidence type="ECO:0000256" key="1">
    <source>
        <dbReference type="SAM" id="MobiDB-lite"/>
    </source>
</evidence>
<proteinExistence type="predicted"/>
<organism evidence="2 3">
    <name type="scientific">Vigna mungo</name>
    <name type="common">Black gram</name>
    <name type="synonym">Phaseolus mungo</name>
    <dbReference type="NCBI Taxonomy" id="3915"/>
    <lineage>
        <taxon>Eukaryota</taxon>
        <taxon>Viridiplantae</taxon>
        <taxon>Streptophyta</taxon>
        <taxon>Embryophyta</taxon>
        <taxon>Tracheophyta</taxon>
        <taxon>Spermatophyta</taxon>
        <taxon>Magnoliopsida</taxon>
        <taxon>eudicotyledons</taxon>
        <taxon>Gunneridae</taxon>
        <taxon>Pentapetalae</taxon>
        <taxon>rosids</taxon>
        <taxon>fabids</taxon>
        <taxon>Fabales</taxon>
        <taxon>Fabaceae</taxon>
        <taxon>Papilionoideae</taxon>
        <taxon>50 kb inversion clade</taxon>
        <taxon>NPAAA clade</taxon>
        <taxon>indigoferoid/millettioid clade</taxon>
        <taxon>Phaseoleae</taxon>
        <taxon>Vigna</taxon>
    </lineage>
</organism>
<name>A0AAQ3S5D9_VIGMU</name>
<dbReference type="Proteomes" id="UP001374535">
    <property type="component" value="Chromosome 2"/>
</dbReference>
<evidence type="ECO:0000313" key="2">
    <source>
        <dbReference type="EMBL" id="WVZ18002.1"/>
    </source>
</evidence>
<reference evidence="2 3" key="1">
    <citation type="journal article" date="2023" name="Life. Sci Alliance">
        <title>Evolutionary insights into 3D genome organization and epigenetic landscape of Vigna mungo.</title>
        <authorList>
            <person name="Junaid A."/>
            <person name="Singh B."/>
            <person name="Bhatia S."/>
        </authorList>
    </citation>
    <scope>NUCLEOTIDE SEQUENCE [LARGE SCALE GENOMIC DNA]</scope>
    <source>
        <strain evidence="2">Urdbean</strain>
    </source>
</reference>
<evidence type="ECO:0000313" key="3">
    <source>
        <dbReference type="Proteomes" id="UP001374535"/>
    </source>
</evidence>
<feature type="compositionally biased region" description="Acidic residues" evidence="1">
    <location>
        <begin position="238"/>
        <end position="247"/>
    </location>
</feature>
<accession>A0AAQ3S5D9</accession>
<protein>
    <submittedName>
        <fullName evidence="2">Uncharacterized protein</fullName>
    </submittedName>
</protein>
<feature type="region of interest" description="Disordered" evidence="1">
    <location>
        <begin position="158"/>
        <end position="182"/>
    </location>
</feature>
<sequence>MIRRSVNRFLHRLVTPPTLTHHSVRRQFLRYLGSRPESLSPGRFPEAIALGHWRPPQCGVVSEEVVGDHHAESIAGNVDERVKERHRFGDLRRVVDVLEAVPAAVLVAEGGAHPGARILGGATAECDGGEVVAVAGVMEDMETVFDVGSAGTVVSGGVTDGVQHGSRGNEIGGGGSDGELDDLERGGVGKEFGIERGVALEREACCIAGSVDLHGEGVRVEVEEEEEREEEDGRHGEEEEEVGGSED</sequence>
<gene>
    <name evidence="2" type="ORF">V8G54_005324</name>
</gene>
<dbReference type="EMBL" id="CP144699">
    <property type="protein sequence ID" value="WVZ18002.1"/>
    <property type="molecule type" value="Genomic_DNA"/>
</dbReference>
<feature type="compositionally biased region" description="Low complexity" evidence="1">
    <location>
        <begin position="158"/>
        <end position="169"/>
    </location>
</feature>
<keyword evidence="3" id="KW-1185">Reference proteome</keyword>
<feature type="region of interest" description="Disordered" evidence="1">
    <location>
        <begin position="217"/>
        <end position="247"/>
    </location>
</feature>